<dbReference type="InterPro" id="IPR011335">
    <property type="entry name" value="Restrct_endonuc-II-like"/>
</dbReference>
<dbReference type="AlphaFoldDB" id="A0A0M2HLL8"/>
<name>A0A0M2HLL8_MICTR</name>
<dbReference type="Proteomes" id="UP000034098">
    <property type="component" value="Unassembled WGS sequence"/>
</dbReference>
<organism evidence="2 3">
    <name type="scientific">Microbacterium trichothecenolyticum</name>
    <name type="common">Aureobacterium trichothecenolyticum</name>
    <dbReference type="NCBI Taxonomy" id="69370"/>
    <lineage>
        <taxon>Bacteria</taxon>
        <taxon>Bacillati</taxon>
        <taxon>Actinomycetota</taxon>
        <taxon>Actinomycetes</taxon>
        <taxon>Micrococcales</taxon>
        <taxon>Microbacteriaceae</taxon>
        <taxon>Microbacterium</taxon>
    </lineage>
</organism>
<sequence length="326" mass="36056">MRRTPLPHGLGTVFTIAEARSAGVPRSRLRALDLDSPFRGLRVVCDAVPASPGTRSKAEEATAAIRERALLYARVMPANQFFSHVTAAVLWGLPLPSRTLTDAFGRPRMLDVAVRAPLRHPRHDGVLGHQVKQRSVAVVDHPSHGLPLTSPAFTWVMLAAVVRDEYDLVALADGVVREQMFSGDAQPLGTLSELESAVRSGRRVGIRALRTAFPRVRTRSASRMETRCRLIIVDAGLPEPLLNHAVFDSIGGLIGVVDLAYPELRIAIEYEGEHHLRDPEQWAKDIARYEALASAGWFVIRVTRNDVFDGRADLVRRVRSAIRSRR</sequence>
<dbReference type="InterPro" id="IPR007569">
    <property type="entry name" value="DUF559"/>
</dbReference>
<dbReference type="OrthoDB" id="3173471at2"/>
<protein>
    <recommendedName>
        <fullName evidence="1">DUF559 domain-containing protein</fullName>
    </recommendedName>
</protein>
<reference evidence="2 3" key="1">
    <citation type="submission" date="2015-02" db="EMBL/GenBank/DDBJ databases">
        <title>Draft genome sequences of ten Microbacterium spp. with emphasis on heavy metal contaminated environments.</title>
        <authorList>
            <person name="Corretto E."/>
        </authorList>
    </citation>
    <scope>NUCLEOTIDE SEQUENCE [LARGE SCALE GENOMIC DNA]</scope>
    <source>
        <strain evidence="2 3">DSM 8608</strain>
    </source>
</reference>
<accession>A0A0M2HLL8</accession>
<evidence type="ECO:0000313" key="2">
    <source>
        <dbReference type="EMBL" id="KJL45286.1"/>
    </source>
</evidence>
<keyword evidence="3" id="KW-1185">Reference proteome</keyword>
<proteinExistence type="predicted"/>
<feature type="domain" description="DUF559" evidence="1">
    <location>
        <begin position="256"/>
        <end position="318"/>
    </location>
</feature>
<evidence type="ECO:0000313" key="3">
    <source>
        <dbReference type="Proteomes" id="UP000034098"/>
    </source>
</evidence>
<dbReference type="PATRIC" id="fig|69370.6.peg.331"/>
<evidence type="ECO:0000259" key="1">
    <source>
        <dbReference type="Pfam" id="PF04480"/>
    </source>
</evidence>
<dbReference type="Pfam" id="PF04480">
    <property type="entry name" value="DUF559"/>
    <property type="match status" value="1"/>
</dbReference>
<dbReference type="SUPFAM" id="SSF52980">
    <property type="entry name" value="Restriction endonuclease-like"/>
    <property type="match status" value="1"/>
</dbReference>
<comment type="caution">
    <text evidence="2">The sequence shown here is derived from an EMBL/GenBank/DDBJ whole genome shotgun (WGS) entry which is preliminary data.</text>
</comment>
<dbReference type="EMBL" id="JYJA01000019">
    <property type="protein sequence ID" value="KJL45286.1"/>
    <property type="molecule type" value="Genomic_DNA"/>
</dbReference>
<gene>
    <name evidence="2" type="ORF">RS82_00316</name>
</gene>
<dbReference type="Gene3D" id="3.40.960.10">
    <property type="entry name" value="VSR Endonuclease"/>
    <property type="match status" value="1"/>
</dbReference>